<dbReference type="EMBL" id="LUKY01000033">
    <property type="protein sequence ID" value="OIZ94058.1"/>
    <property type="molecule type" value="Genomic_DNA"/>
</dbReference>
<keyword evidence="4" id="KW-0699">rRNA-binding</keyword>
<accession>A0A1J8NGL2</accession>
<evidence type="ECO:0000256" key="3">
    <source>
        <dbReference type="ARBA" id="ARBA00023274"/>
    </source>
</evidence>
<dbReference type="GO" id="GO:1990904">
    <property type="term" value="C:ribonucleoprotein complex"/>
    <property type="evidence" value="ECO:0007669"/>
    <property type="project" value="UniProtKB-KW"/>
</dbReference>
<evidence type="ECO:0000313" key="6">
    <source>
        <dbReference type="Proteomes" id="UP000183924"/>
    </source>
</evidence>
<dbReference type="InterPro" id="IPR036967">
    <property type="entry name" value="Ribosomal_uS11_sf"/>
</dbReference>
<evidence type="ECO:0000313" key="5">
    <source>
        <dbReference type="EMBL" id="OIZ94058.1"/>
    </source>
</evidence>
<evidence type="ECO:0000256" key="4">
    <source>
        <dbReference type="HAMAP-Rule" id="MF_01310"/>
    </source>
</evidence>
<dbReference type="STRING" id="1225476.A1D18_04100"/>
<protein>
    <recommendedName>
        <fullName evidence="4">Small ribosomal subunit protein uS11</fullName>
    </recommendedName>
</protein>
<dbReference type="AlphaFoldDB" id="A0A1J8NGL2"/>
<dbReference type="NCBIfam" id="NF003698">
    <property type="entry name" value="PRK05309.1"/>
    <property type="match status" value="1"/>
</dbReference>
<comment type="subunit">
    <text evidence="4">Part of the 30S ribosomal subunit. Interacts with proteins S7 and S18. Binds to IF-3.</text>
</comment>
<dbReference type="Pfam" id="PF00411">
    <property type="entry name" value="Ribosomal_S11"/>
    <property type="match status" value="1"/>
</dbReference>
<dbReference type="GO" id="GO:0005840">
    <property type="term" value="C:ribosome"/>
    <property type="evidence" value="ECO:0007669"/>
    <property type="project" value="UniProtKB-KW"/>
</dbReference>
<comment type="caution">
    <text evidence="5">The sequence shown here is derived from an EMBL/GenBank/DDBJ whole genome shotgun (WGS) entry which is preliminary data.</text>
</comment>
<evidence type="ECO:0000256" key="1">
    <source>
        <dbReference type="ARBA" id="ARBA00006194"/>
    </source>
</evidence>
<comment type="similarity">
    <text evidence="1 4">Belongs to the universal ribosomal protein uS11 family.</text>
</comment>
<name>A0A1J8NGL2_9COXI</name>
<keyword evidence="6" id="KW-1185">Reference proteome</keyword>
<proteinExistence type="inferred from homology"/>
<keyword evidence="2 4" id="KW-0689">Ribosomal protein</keyword>
<gene>
    <name evidence="4" type="primary">rpsK</name>
    <name evidence="5" type="ORF">A1D18_04100</name>
</gene>
<keyword evidence="3 4" id="KW-0687">Ribonucleoprotein</keyword>
<dbReference type="Proteomes" id="UP000183924">
    <property type="component" value="Unassembled WGS sequence"/>
</dbReference>
<dbReference type="SUPFAM" id="SSF53137">
    <property type="entry name" value="Translational machinery components"/>
    <property type="match status" value="1"/>
</dbReference>
<dbReference type="PIRSF" id="PIRSF002131">
    <property type="entry name" value="Ribosomal_S11"/>
    <property type="match status" value="1"/>
</dbReference>
<dbReference type="HAMAP" id="MF_01310">
    <property type="entry name" value="Ribosomal_uS11"/>
    <property type="match status" value="1"/>
</dbReference>
<dbReference type="InterPro" id="IPR001971">
    <property type="entry name" value="Ribosomal_uS11"/>
</dbReference>
<dbReference type="RefSeq" id="WP_342741274.1">
    <property type="nucleotide sequence ID" value="NZ_LUKY01000033.1"/>
</dbReference>
<reference evidence="5 6" key="1">
    <citation type="submission" date="2016-03" db="EMBL/GenBank/DDBJ databases">
        <title>Comparative genomics of Rickettsiella.</title>
        <authorList>
            <person name="Chandler C."/>
            <person name="Wang Y."/>
        </authorList>
    </citation>
    <scope>NUCLEOTIDE SEQUENCE [LARGE SCALE GENOMIC DNA]</scope>
    <source>
        <strain evidence="5 6">RCFS May 2013</strain>
    </source>
</reference>
<comment type="function">
    <text evidence="4">Located on the platform of the 30S subunit, it bridges several disparate RNA helices of the 16S rRNA. Forms part of the Shine-Dalgarno cleft in the 70S ribosome.</text>
</comment>
<sequence>MTDYNSHASQPPLTMADKALAGAHRKRKEVVPDAIVHLSTSFNNTIICIRKGGDTLGISSAGACDFKGTKKGTAFAARVAFEKAIEKAYDKYRTKYKHNLGRVEVRIKGPGQGSEQAIMALKNKDIEVTQILNITGVPHNGCRPPKRRRV</sequence>
<dbReference type="GO" id="GO:0006412">
    <property type="term" value="P:translation"/>
    <property type="evidence" value="ECO:0007669"/>
    <property type="project" value="UniProtKB-UniRule"/>
</dbReference>
<dbReference type="GO" id="GO:0003735">
    <property type="term" value="F:structural constituent of ribosome"/>
    <property type="evidence" value="ECO:0007669"/>
    <property type="project" value="InterPro"/>
</dbReference>
<dbReference type="Gene3D" id="3.30.420.80">
    <property type="entry name" value="Ribosomal protein S11"/>
    <property type="match status" value="1"/>
</dbReference>
<evidence type="ECO:0000256" key="2">
    <source>
        <dbReference type="ARBA" id="ARBA00022980"/>
    </source>
</evidence>
<keyword evidence="4" id="KW-0694">RNA-binding</keyword>
<organism evidence="5 6">
    <name type="scientific">Candidatus Rickettsiella isopodorum</name>
    <dbReference type="NCBI Taxonomy" id="1225476"/>
    <lineage>
        <taxon>Bacteria</taxon>
        <taxon>Pseudomonadati</taxon>
        <taxon>Pseudomonadota</taxon>
        <taxon>Gammaproteobacteria</taxon>
        <taxon>Legionellales</taxon>
        <taxon>Coxiellaceae</taxon>
        <taxon>Rickettsiella</taxon>
    </lineage>
</organism>
<dbReference type="GO" id="GO:0019843">
    <property type="term" value="F:rRNA binding"/>
    <property type="evidence" value="ECO:0007669"/>
    <property type="project" value="UniProtKB-UniRule"/>
</dbReference>
<dbReference type="PANTHER" id="PTHR11759">
    <property type="entry name" value="40S RIBOSOMAL PROTEIN S14/30S RIBOSOMAL PROTEIN S11"/>
    <property type="match status" value="1"/>
</dbReference>